<comment type="similarity">
    <text evidence="3">Belongs to the GST superfamily. Sigma family.</text>
</comment>
<dbReference type="AlphaFoldDB" id="A0A8S1CXQ9"/>
<dbReference type="GO" id="GO:0004364">
    <property type="term" value="F:glutathione transferase activity"/>
    <property type="evidence" value="ECO:0007669"/>
    <property type="project" value="UniProtKB-EC"/>
</dbReference>
<dbReference type="PROSITE" id="PS50404">
    <property type="entry name" value="GST_NTER"/>
    <property type="match status" value="1"/>
</dbReference>
<protein>
    <recommendedName>
        <fullName evidence="1">glutathione transferase</fullName>
        <ecNumber evidence="1">2.5.1.18</ecNumber>
    </recommendedName>
</protein>
<dbReference type="InterPro" id="IPR004045">
    <property type="entry name" value="Glutathione_S-Trfase_N"/>
</dbReference>
<evidence type="ECO:0000259" key="5">
    <source>
        <dbReference type="PROSITE" id="PS50404"/>
    </source>
</evidence>
<name>A0A8S1CXQ9_9INSE</name>
<dbReference type="SFLD" id="SFLDG00363">
    <property type="entry name" value="AMPS_(cytGST):_Alpha-__Mu-__Pi"/>
    <property type="match status" value="1"/>
</dbReference>
<dbReference type="Proteomes" id="UP000494165">
    <property type="component" value="Unassembled WGS sequence"/>
</dbReference>
<dbReference type="SFLD" id="SFLDG01205">
    <property type="entry name" value="AMPS.1"/>
    <property type="match status" value="1"/>
</dbReference>
<keyword evidence="8" id="KW-1185">Reference proteome</keyword>
<dbReference type="CDD" id="cd03039">
    <property type="entry name" value="GST_N_Sigma_like"/>
    <property type="match status" value="1"/>
</dbReference>
<feature type="domain" description="GST N-terminal" evidence="5">
    <location>
        <begin position="2"/>
        <end position="79"/>
    </location>
</feature>
<keyword evidence="2" id="KW-0808">Transferase</keyword>
<dbReference type="InterPro" id="IPR036282">
    <property type="entry name" value="Glutathione-S-Trfase_C_sf"/>
</dbReference>
<dbReference type="SUPFAM" id="SSF52833">
    <property type="entry name" value="Thioredoxin-like"/>
    <property type="match status" value="1"/>
</dbReference>
<comment type="caution">
    <text evidence="7">The sequence shown here is derived from an EMBL/GenBank/DDBJ whole genome shotgun (WGS) entry which is preliminary data.</text>
</comment>
<dbReference type="EMBL" id="CADEPI010000073">
    <property type="protein sequence ID" value="CAB3372551.1"/>
    <property type="molecule type" value="Genomic_DNA"/>
</dbReference>
<evidence type="ECO:0000313" key="8">
    <source>
        <dbReference type="Proteomes" id="UP000494165"/>
    </source>
</evidence>
<gene>
    <name evidence="7" type="ORF">CLODIP_2_CD12835</name>
</gene>
<dbReference type="OrthoDB" id="414243at2759"/>
<dbReference type="FunFam" id="1.20.1050.10:FF:000030">
    <property type="entry name" value="Glutathione S-transferase S1"/>
    <property type="match status" value="1"/>
</dbReference>
<dbReference type="Pfam" id="PF02798">
    <property type="entry name" value="GST_N"/>
    <property type="match status" value="1"/>
</dbReference>
<comment type="catalytic activity">
    <reaction evidence="4">
        <text>RX + glutathione = an S-substituted glutathione + a halide anion + H(+)</text>
        <dbReference type="Rhea" id="RHEA:16437"/>
        <dbReference type="ChEBI" id="CHEBI:15378"/>
        <dbReference type="ChEBI" id="CHEBI:16042"/>
        <dbReference type="ChEBI" id="CHEBI:17792"/>
        <dbReference type="ChEBI" id="CHEBI:57925"/>
        <dbReference type="ChEBI" id="CHEBI:90779"/>
        <dbReference type="EC" id="2.5.1.18"/>
    </reaction>
</comment>
<dbReference type="SFLD" id="SFLDS00019">
    <property type="entry name" value="Glutathione_Transferase_(cytos"/>
    <property type="match status" value="1"/>
</dbReference>
<proteinExistence type="inferred from homology"/>
<dbReference type="InterPro" id="IPR050213">
    <property type="entry name" value="GST_superfamily"/>
</dbReference>
<dbReference type="SUPFAM" id="SSF47616">
    <property type="entry name" value="GST C-terminal domain-like"/>
    <property type="match status" value="1"/>
</dbReference>
<dbReference type="Gene3D" id="3.40.30.10">
    <property type="entry name" value="Glutaredoxin"/>
    <property type="match status" value="1"/>
</dbReference>
<evidence type="ECO:0000256" key="3">
    <source>
        <dbReference type="ARBA" id="ARBA00038317"/>
    </source>
</evidence>
<dbReference type="Pfam" id="PF14497">
    <property type="entry name" value="GST_C_3"/>
    <property type="match status" value="1"/>
</dbReference>
<dbReference type="PANTHER" id="PTHR11571">
    <property type="entry name" value="GLUTATHIONE S-TRANSFERASE"/>
    <property type="match status" value="1"/>
</dbReference>
<dbReference type="GO" id="GO:0006749">
    <property type="term" value="P:glutathione metabolic process"/>
    <property type="evidence" value="ECO:0007669"/>
    <property type="project" value="TreeGrafter"/>
</dbReference>
<evidence type="ECO:0000259" key="6">
    <source>
        <dbReference type="PROSITE" id="PS50405"/>
    </source>
</evidence>
<evidence type="ECO:0000256" key="4">
    <source>
        <dbReference type="ARBA" id="ARBA00047960"/>
    </source>
</evidence>
<dbReference type="InterPro" id="IPR004046">
    <property type="entry name" value="GST_C"/>
</dbReference>
<dbReference type="InterPro" id="IPR010987">
    <property type="entry name" value="Glutathione-S-Trfase_C-like"/>
</dbReference>
<dbReference type="InterPro" id="IPR040079">
    <property type="entry name" value="Glutathione_S-Trfase"/>
</dbReference>
<dbReference type="CDD" id="cd03192">
    <property type="entry name" value="GST_C_Sigma_like"/>
    <property type="match status" value="1"/>
</dbReference>
<dbReference type="EC" id="2.5.1.18" evidence="1"/>
<evidence type="ECO:0000313" key="7">
    <source>
        <dbReference type="EMBL" id="CAB3372551.1"/>
    </source>
</evidence>
<dbReference type="InterPro" id="IPR036249">
    <property type="entry name" value="Thioredoxin-like_sf"/>
</dbReference>
<feature type="domain" description="GST C-terminal" evidence="6">
    <location>
        <begin position="81"/>
        <end position="203"/>
    </location>
</feature>
<evidence type="ECO:0000256" key="2">
    <source>
        <dbReference type="ARBA" id="ARBA00022679"/>
    </source>
</evidence>
<reference evidence="7 8" key="1">
    <citation type="submission" date="2020-04" db="EMBL/GenBank/DDBJ databases">
        <authorList>
            <person name="Alioto T."/>
            <person name="Alioto T."/>
            <person name="Gomez Garrido J."/>
        </authorList>
    </citation>
    <scope>NUCLEOTIDE SEQUENCE [LARGE SCALE GENOMIC DNA]</scope>
</reference>
<sequence>MPDTKLIYFGLTGRGEPIRYLLAYGGVEFEDVRLTFDEFIKRKNEFPLGQLPVLEFEGKTIFQSKAIFRFLGRRFGLDGKDEWDSLKCDIAMDTINDIGLALLPYATETDEAAKKIKQEAALAKMAYLVDKLEGHLAKNDGHFVKGQLTWVDFCFAGLHDTYNYRSGGGDVFAGRPLLKALKAKVEALPAVKAYRDKSPSVTF</sequence>
<organism evidence="7 8">
    <name type="scientific">Cloeon dipterum</name>
    <dbReference type="NCBI Taxonomy" id="197152"/>
    <lineage>
        <taxon>Eukaryota</taxon>
        <taxon>Metazoa</taxon>
        <taxon>Ecdysozoa</taxon>
        <taxon>Arthropoda</taxon>
        <taxon>Hexapoda</taxon>
        <taxon>Insecta</taxon>
        <taxon>Pterygota</taxon>
        <taxon>Palaeoptera</taxon>
        <taxon>Ephemeroptera</taxon>
        <taxon>Pisciforma</taxon>
        <taxon>Baetidae</taxon>
        <taxon>Cloeon</taxon>
    </lineage>
</organism>
<dbReference type="Gene3D" id="1.20.1050.10">
    <property type="match status" value="1"/>
</dbReference>
<accession>A0A8S1CXQ9</accession>
<evidence type="ECO:0000256" key="1">
    <source>
        <dbReference type="ARBA" id="ARBA00012452"/>
    </source>
</evidence>
<dbReference type="PANTHER" id="PTHR11571:SF224">
    <property type="entry name" value="HEMATOPOIETIC PROSTAGLANDIN D SYNTHASE"/>
    <property type="match status" value="1"/>
</dbReference>
<dbReference type="PROSITE" id="PS50405">
    <property type="entry name" value="GST_CTER"/>
    <property type="match status" value="1"/>
</dbReference>